<dbReference type="InterPro" id="IPR029025">
    <property type="entry name" value="T3SS_substrate_exporter_C"/>
</dbReference>
<dbReference type="GO" id="GO:0044781">
    <property type="term" value="P:bacterial-type flagellum organization"/>
    <property type="evidence" value="ECO:0007669"/>
    <property type="project" value="UniProtKB-KW"/>
</dbReference>
<dbReference type="Gene3D" id="6.10.250.2080">
    <property type="match status" value="1"/>
</dbReference>
<evidence type="ECO:0000256" key="7">
    <source>
        <dbReference type="ARBA" id="ARBA00022795"/>
    </source>
</evidence>
<evidence type="ECO:0000313" key="15">
    <source>
        <dbReference type="EMBL" id="NDV85753.1"/>
    </source>
</evidence>
<dbReference type="GO" id="GO:0009306">
    <property type="term" value="P:protein secretion"/>
    <property type="evidence" value="ECO:0007669"/>
    <property type="project" value="InterPro"/>
</dbReference>
<dbReference type="FunFam" id="3.40.1690.10:FF:000001">
    <property type="entry name" value="Flagellar biosynthetic protein FlhB"/>
    <property type="match status" value="1"/>
</dbReference>
<evidence type="ECO:0000256" key="10">
    <source>
        <dbReference type="ARBA" id="ARBA00023136"/>
    </source>
</evidence>
<evidence type="ECO:0000256" key="13">
    <source>
        <dbReference type="SAM" id="MobiDB-lite"/>
    </source>
</evidence>
<evidence type="ECO:0000256" key="12">
    <source>
        <dbReference type="ARBA" id="ARBA00025078"/>
    </source>
</evidence>
<comment type="subcellular location">
    <subcellularLocation>
        <location evidence="1">Cell membrane</location>
        <topology evidence="1">Multi-pass membrane protein</topology>
    </subcellularLocation>
</comment>
<keyword evidence="16" id="KW-1185">Reference proteome</keyword>
<comment type="similarity">
    <text evidence="2">Belongs to the type III secretion exporter family.</text>
</comment>
<dbReference type="GO" id="GO:0005886">
    <property type="term" value="C:plasma membrane"/>
    <property type="evidence" value="ECO:0007669"/>
    <property type="project" value="UniProtKB-SubCell"/>
</dbReference>
<evidence type="ECO:0000256" key="6">
    <source>
        <dbReference type="ARBA" id="ARBA00022692"/>
    </source>
</evidence>
<proteinExistence type="inferred from homology"/>
<gene>
    <name evidence="15" type="primary">flhB</name>
    <name evidence="15" type="ORF">GTW51_03455</name>
</gene>
<dbReference type="Gene3D" id="3.40.1690.10">
    <property type="entry name" value="secretion proteins EscU"/>
    <property type="match status" value="1"/>
</dbReference>
<feature type="transmembrane region" description="Helical" evidence="14">
    <location>
        <begin position="191"/>
        <end position="213"/>
    </location>
</feature>
<reference evidence="15 16" key="1">
    <citation type="submission" date="2020-01" db="EMBL/GenBank/DDBJ databases">
        <title>Genomes of bacteria type strains.</title>
        <authorList>
            <person name="Chen J."/>
            <person name="Zhu S."/>
            <person name="Chen J."/>
        </authorList>
    </citation>
    <scope>NUCLEOTIDE SEQUENCE [LARGE SCALE GENOMIC DNA]</scope>
    <source>
        <strain evidence="15 16">KCTC 52919</strain>
    </source>
</reference>
<keyword evidence="15" id="KW-0969">Cilium</keyword>
<name>A0A6L9MD47_9HYPH</name>
<keyword evidence="7" id="KW-1005">Bacterial flagellum biogenesis</keyword>
<keyword evidence="4" id="KW-0813">Transport</keyword>
<keyword evidence="8" id="KW-0653">Protein transport</keyword>
<evidence type="ECO:0000256" key="1">
    <source>
        <dbReference type="ARBA" id="ARBA00004651"/>
    </source>
</evidence>
<feature type="region of interest" description="Disordered" evidence="13">
    <location>
        <begin position="1"/>
        <end position="24"/>
    </location>
</feature>
<accession>A0A6L9MD47</accession>
<evidence type="ECO:0000256" key="5">
    <source>
        <dbReference type="ARBA" id="ARBA00022475"/>
    </source>
</evidence>
<dbReference type="SUPFAM" id="SSF160544">
    <property type="entry name" value="EscU C-terminal domain-like"/>
    <property type="match status" value="1"/>
</dbReference>
<keyword evidence="10 14" id="KW-0472">Membrane</keyword>
<keyword evidence="6 14" id="KW-0812">Transmembrane</keyword>
<sequence length="362" mass="40115">MSDSQDKASLTEEPTEKKLRDTIEKGNLPVSREAPILASLLATMAFIAFHARDAAQRLLLTLETTFENPLQWELETGVDALHVLQMVGIESGRFILPAAIFFVIGGVASSLLQNPPQINIERIRPKTSHISLSAGFSRIFGLRGLTEFAKAMFKFITIGIVVGMLLVSGFPTMMRTMYSDPVLMPELILELTMKLLSGVSIATIVLVAADLAMSRIHWRRDLRMSKQDIKDENKQAEGDPMVKARQRQVARDRVKKRMMAAVPQATLIIANPTHYAIALRYVREEGGAPIVVAKGVDLIALKIREIGEANDVPIIEDKLLARSMYDSVEIDQMIPPDFFKAVAELIYYLHSRTGSKMGVATA</sequence>
<evidence type="ECO:0000313" key="16">
    <source>
        <dbReference type="Proteomes" id="UP000476332"/>
    </source>
</evidence>
<organism evidence="15 16">
    <name type="scientific">Aurantimonas aggregata</name>
    <dbReference type="NCBI Taxonomy" id="2047720"/>
    <lineage>
        <taxon>Bacteria</taxon>
        <taxon>Pseudomonadati</taxon>
        <taxon>Pseudomonadota</taxon>
        <taxon>Alphaproteobacteria</taxon>
        <taxon>Hyphomicrobiales</taxon>
        <taxon>Aurantimonadaceae</taxon>
        <taxon>Aurantimonas</taxon>
    </lineage>
</organism>
<dbReference type="RefSeq" id="WP_163042453.1">
    <property type="nucleotide sequence ID" value="NZ_JAAAMJ010000001.1"/>
</dbReference>
<keyword evidence="11" id="KW-1006">Bacterial flagellum protein export</keyword>
<dbReference type="PANTHER" id="PTHR30531:SF12">
    <property type="entry name" value="FLAGELLAR BIOSYNTHETIC PROTEIN FLHB"/>
    <property type="match status" value="1"/>
</dbReference>
<keyword evidence="15" id="KW-0966">Cell projection</keyword>
<dbReference type="Pfam" id="PF01312">
    <property type="entry name" value="Bac_export_2"/>
    <property type="match status" value="1"/>
</dbReference>
<evidence type="ECO:0000256" key="4">
    <source>
        <dbReference type="ARBA" id="ARBA00022448"/>
    </source>
</evidence>
<dbReference type="PANTHER" id="PTHR30531">
    <property type="entry name" value="FLAGELLAR BIOSYNTHETIC PROTEIN FLHB"/>
    <property type="match status" value="1"/>
</dbReference>
<dbReference type="AlphaFoldDB" id="A0A6L9MD47"/>
<protein>
    <recommendedName>
        <fullName evidence="3">Flagellar biosynthetic protein FlhB</fullName>
    </recommendedName>
</protein>
<feature type="transmembrane region" description="Helical" evidence="14">
    <location>
        <begin position="94"/>
        <end position="112"/>
    </location>
</feature>
<dbReference type="Proteomes" id="UP000476332">
    <property type="component" value="Unassembled WGS sequence"/>
</dbReference>
<dbReference type="EMBL" id="JAAAMJ010000001">
    <property type="protein sequence ID" value="NDV85753.1"/>
    <property type="molecule type" value="Genomic_DNA"/>
</dbReference>
<evidence type="ECO:0000256" key="11">
    <source>
        <dbReference type="ARBA" id="ARBA00023225"/>
    </source>
</evidence>
<keyword evidence="5" id="KW-1003">Cell membrane</keyword>
<comment type="function">
    <text evidence="12">Required for formation of the rod structure in the basal body of the flagellar apparatus. Together with FliI and FliH, may constitute the export apparatus of flagellin.</text>
</comment>
<evidence type="ECO:0000256" key="3">
    <source>
        <dbReference type="ARBA" id="ARBA00021622"/>
    </source>
</evidence>
<keyword evidence="9 14" id="KW-1133">Transmembrane helix</keyword>
<feature type="transmembrane region" description="Helical" evidence="14">
    <location>
        <begin position="151"/>
        <end position="171"/>
    </location>
</feature>
<dbReference type="InterPro" id="IPR006135">
    <property type="entry name" value="T3SS_substrate_exporter"/>
</dbReference>
<evidence type="ECO:0000256" key="14">
    <source>
        <dbReference type="SAM" id="Phobius"/>
    </source>
</evidence>
<evidence type="ECO:0000256" key="8">
    <source>
        <dbReference type="ARBA" id="ARBA00022927"/>
    </source>
</evidence>
<evidence type="ECO:0000256" key="9">
    <source>
        <dbReference type="ARBA" id="ARBA00022989"/>
    </source>
</evidence>
<keyword evidence="15" id="KW-0282">Flagellum</keyword>
<comment type="caution">
    <text evidence="15">The sequence shown here is derived from an EMBL/GenBank/DDBJ whole genome shotgun (WGS) entry which is preliminary data.</text>
</comment>
<evidence type="ECO:0000256" key="2">
    <source>
        <dbReference type="ARBA" id="ARBA00010690"/>
    </source>
</evidence>
<dbReference type="PRINTS" id="PR00950">
    <property type="entry name" value="TYPE3IMSPROT"/>
</dbReference>